<dbReference type="EMBL" id="JAPCIO010000006">
    <property type="protein sequence ID" value="MCW1148445.1"/>
    <property type="molecule type" value="Genomic_DNA"/>
</dbReference>
<proteinExistence type="predicted"/>
<feature type="transmembrane region" description="Helical" evidence="1">
    <location>
        <begin position="44"/>
        <end position="66"/>
    </location>
</feature>
<protein>
    <recommendedName>
        <fullName evidence="4">MFS transporter</fullName>
    </recommendedName>
</protein>
<gene>
    <name evidence="2" type="ORF">OJ995_09455</name>
</gene>
<keyword evidence="3" id="KW-1185">Reference proteome</keyword>
<keyword evidence="1" id="KW-0472">Membrane</keyword>
<keyword evidence="1" id="KW-1133">Transmembrane helix</keyword>
<reference evidence="2" key="1">
    <citation type="submission" date="2022-10" db="EMBL/GenBank/DDBJ databases">
        <title>Flavobacterium sp. nov., a bacterium isolated from lake sediment.</title>
        <authorList>
            <person name="Qu J.-H."/>
        </authorList>
    </citation>
    <scope>NUCLEOTIDE SEQUENCE</scope>
    <source>
        <strain evidence="2">TH16-21</strain>
    </source>
</reference>
<evidence type="ECO:0000256" key="1">
    <source>
        <dbReference type="SAM" id="Phobius"/>
    </source>
</evidence>
<feature type="transmembrane region" description="Helical" evidence="1">
    <location>
        <begin position="14"/>
        <end position="32"/>
    </location>
</feature>
<evidence type="ECO:0008006" key="4">
    <source>
        <dbReference type="Google" id="ProtNLM"/>
    </source>
</evidence>
<keyword evidence="1" id="KW-0812">Transmembrane</keyword>
<name>A0ABT3EJZ1_9FLAO</name>
<evidence type="ECO:0000313" key="2">
    <source>
        <dbReference type="EMBL" id="MCW1148445.1"/>
    </source>
</evidence>
<dbReference type="RefSeq" id="WP_264369190.1">
    <property type="nucleotide sequence ID" value="NZ_JAPCIO010000006.1"/>
</dbReference>
<accession>A0ABT3EJZ1</accession>
<feature type="transmembrane region" description="Helical" evidence="1">
    <location>
        <begin position="87"/>
        <end position="105"/>
    </location>
</feature>
<evidence type="ECO:0000313" key="3">
    <source>
        <dbReference type="Proteomes" id="UP001165677"/>
    </source>
</evidence>
<comment type="caution">
    <text evidence="2">The sequence shown here is derived from an EMBL/GenBank/DDBJ whole genome shotgun (WGS) entry which is preliminary data.</text>
</comment>
<organism evidence="2 3">
    <name type="scientific">Flavobacterium lacisediminis</name>
    <dbReference type="NCBI Taxonomy" id="2989705"/>
    <lineage>
        <taxon>Bacteria</taxon>
        <taxon>Pseudomonadati</taxon>
        <taxon>Bacteroidota</taxon>
        <taxon>Flavobacteriia</taxon>
        <taxon>Flavobacteriales</taxon>
        <taxon>Flavobacteriaceae</taxon>
        <taxon>Flavobacterium</taxon>
    </lineage>
</organism>
<dbReference type="Proteomes" id="UP001165677">
    <property type="component" value="Unassembled WGS sequence"/>
</dbReference>
<sequence>MEKNKLNKKTIDKINDALFFIFCLTGIIYFLFFQSVTIGGDYKYFIYVFLIPTLIGFFLIARFTFFAKSWKSIFNDLLKEKYLILKFIYPFLLITSNFIFSYIFFGNSANIIWDTINKLESKKNKTEKYFLPITKIYTSYKYKDKIRFVFLNNEESISVKYSEIKPFLNKNTDNLKIEIKVKKGIWDNYILESWEIKEVINH</sequence>